<dbReference type="Proteomes" id="UP000516117">
    <property type="component" value="Chromosome"/>
</dbReference>
<evidence type="ECO:0000259" key="5">
    <source>
        <dbReference type="Pfam" id="PF17801"/>
    </source>
</evidence>
<keyword evidence="7" id="KW-1185">Reference proteome</keyword>
<dbReference type="Pfam" id="PF16499">
    <property type="entry name" value="Melibiase_2"/>
    <property type="match status" value="1"/>
</dbReference>
<comment type="similarity">
    <text evidence="1">Belongs to the glycosyl hydrolase 27 family.</text>
</comment>
<dbReference type="SUPFAM" id="SSF51445">
    <property type="entry name" value="(Trans)glycosidases"/>
    <property type="match status" value="1"/>
</dbReference>
<dbReference type="InterPro" id="IPR013785">
    <property type="entry name" value="Aldolase_TIM"/>
</dbReference>
<proteinExistence type="inferred from homology"/>
<protein>
    <submittedName>
        <fullName evidence="6">Alpha-galactosidase</fullName>
    </submittedName>
</protein>
<dbReference type="GO" id="GO:0004553">
    <property type="term" value="F:hydrolase activity, hydrolyzing O-glycosyl compounds"/>
    <property type="evidence" value="ECO:0007669"/>
    <property type="project" value="InterPro"/>
</dbReference>
<dbReference type="SUPFAM" id="SSF51011">
    <property type="entry name" value="Glycosyl hydrolase domain"/>
    <property type="match status" value="1"/>
</dbReference>
<evidence type="ECO:0000256" key="3">
    <source>
        <dbReference type="ARBA" id="ARBA00022801"/>
    </source>
</evidence>
<dbReference type="Pfam" id="PF17801">
    <property type="entry name" value="Melibiase_C"/>
    <property type="match status" value="1"/>
</dbReference>
<evidence type="ECO:0000313" key="6">
    <source>
        <dbReference type="EMBL" id="QNP56992.1"/>
    </source>
</evidence>
<dbReference type="EMBL" id="CP060789">
    <property type="protein sequence ID" value="QNP56992.1"/>
    <property type="molecule type" value="Genomic_DNA"/>
</dbReference>
<keyword evidence="3" id="KW-0378">Hydrolase</keyword>
<dbReference type="RefSeq" id="WP_187722091.1">
    <property type="nucleotide sequence ID" value="NZ_BAABBL010000003.1"/>
</dbReference>
<dbReference type="InterPro" id="IPR017853">
    <property type="entry name" value="GH"/>
</dbReference>
<keyword evidence="4" id="KW-0326">Glycosidase</keyword>
<dbReference type="CDD" id="cd14792">
    <property type="entry name" value="GH27"/>
    <property type="match status" value="1"/>
</dbReference>
<dbReference type="KEGG" id="tdf:H9L22_06645"/>
<dbReference type="PANTHER" id="PTHR11452:SF42">
    <property type="entry name" value="ALPHA-GALACTOSIDASE"/>
    <property type="match status" value="1"/>
</dbReference>
<dbReference type="InterPro" id="IPR002241">
    <property type="entry name" value="Glyco_hydro_27"/>
</dbReference>
<dbReference type="InterPro" id="IPR013780">
    <property type="entry name" value="Glyco_hydro_b"/>
</dbReference>
<reference evidence="6 7" key="1">
    <citation type="submission" date="2020-08" db="EMBL/GenBank/DDBJ databases">
        <title>Genome sequence of Tessaracoccus defluvii JCM 17540T.</title>
        <authorList>
            <person name="Hyun D.-W."/>
            <person name="Bae J.-W."/>
        </authorList>
    </citation>
    <scope>NUCLEOTIDE SEQUENCE [LARGE SCALE GENOMIC DNA]</scope>
    <source>
        <strain evidence="6 7">JCM 17540</strain>
    </source>
</reference>
<name>A0A7H0H8X6_9ACTN</name>
<organism evidence="6 7">
    <name type="scientific">Tessaracoccus defluvii</name>
    <dbReference type="NCBI Taxonomy" id="1285901"/>
    <lineage>
        <taxon>Bacteria</taxon>
        <taxon>Bacillati</taxon>
        <taxon>Actinomycetota</taxon>
        <taxon>Actinomycetes</taxon>
        <taxon>Propionibacteriales</taxon>
        <taxon>Propionibacteriaceae</taxon>
        <taxon>Tessaracoccus</taxon>
    </lineage>
</organism>
<gene>
    <name evidence="6" type="ORF">H9L22_06645</name>
</gene>
<dbReference type="AlphaFoldDB" id="A0A7H0H8X6"/>
<accession>A0A7H0H8X6</accession>
<dbReference type="InterPro" id="IPR041233">
    <property type="entry name" value="Melibiase_C"/>
</dbReference>
<evidence type="ECO:0000256" key="2">
    <source>
        <dbReference type="ARBA" id="ARBA00022729"/>
    </source>
</evidence>
<keyword evidence="2" id="KW-0732">Signal</keyword>
<evidence type="ECO:0000313" key="7">
    <source>
        <dbReference type="Proteomes" id="UP000516117"/>
    </source>
</evidence>
<dbReference type="GO" id="GO:0005975">
    <property type="term" value="P:carbohydrate metabolic process"/>
    <property type="evidence" value="ECO:0007669"/>
    <property type="project" value="InterPro"/>
</dbReference>
<sequence length="416" mass="45285">MTTATPPLGWNSWDCFGGSVTEAETLANAEFMAEHLLEFGWDTIVVDIQWYEPEPGFTDYAPVSRAVLDANGRPQPAVGRFPSAADGAGFTELARKVHDLGLKFGVHIMRGVPRRAVEAALPIAGSPHTCADIADPGNRCPWNPDNDGVLTDHPGAAHWYDSFIAMLAGWGVDFIKLDDVLYPPVERDDIALIAAAIAKTGRDIGLSLSPGRQLSLAHLDFLRGHSTMWRVSDDLWDDWSAVTEQFQRAARWAPHQRPGAFADLDMLPMGRLGIRAHVGEARDSRLTLAEQRSMITLWAIARSPMFFGGHLPESDPATIALLRNPEVLRLLAGSADNREIIRDGDIVVWAATVDGAQVRAAFWLGDEPTTLRLHADDLGVAAAAATDLWSGAELTAEGGWFTLDLDAHGTRLIRLP</sequence>
<evidence type="ECO:0000256" key="1">
    <source>
        <dbReference type="ARBA" id="ARBA00009743"/>
    </source>
</evidence>
<dbReference type="PANTHER" id="PTHR11452">
    <property type="entry name" value="ALPHA-GALACTOSIDASE/ALPHA-N-ACETYLGALACTOSAMINIDASE"/>
    <property type="match status" value="1"/>
</dbReference>
<feature type="domain" description="Alpha galactosidase C-terminal" evidence="5">
    <location>
        <begin position="343"/>
        <end position="415"/>
    </location>
</feature>
<dbReference type="Gene3D" id="3.20.20.70">
    <property type="entry name" value="Aldolase class I"/>
    <property type="match status" value="1"/>
</dbReference>
<dbReference type="Gene3D" id="2.60.40.1180">
    <property type="entry name" value="Golgi alpha-mannosidase II"/>
    <property type="match status" value="1"/>
</dbReference>
<evidence type="ECO:0000256" key="4">
    <source>
        <dbReference type="ARBA" id="ARBA00023295"/>
    </source>
</evidence>